<evidence type="ECO:0000256" key="4">
    <source>
        <dbReference type="SAM" id="MobiDB-lite"/>
    </source>
</evidence>
<dbReference type="PANTHER" id="PTHR24198">
    <property type="entry name" value="ANKYRIN REPEAT AND PROTEIN KINASE DOMAIN-CONTAINING PROTEIN"/>
    <property type="match status" value="1"/>
</dbReference>
<protein>
    <recommendedName>
        <fullName evidence="8">PGG domain-containing protein</fullName>
    </recommendedName>
</protein>
<name>A0A176VJQ1_MARPO</name>
<dbReference type="EMBL" id="LVLJ01003602">
    <property type="protein sequence ID" value="OAE20582.1"/>
    <property type="molecule type" value="Genomic_DNA"/>
</dbReference>
<comment type="caution">
    <text evidence="6">The sequence shown here is derived from an EMBL/GenBank/DDBJ whole genome shotgun (WGS) entry which is preliminary data.</text>
</comment>
<dbReference type="PANTHER" id="PTHR24198:SF165">
    <property type="entry name" value="ANKYRIN REPEAT-CONTAINING PROTEIN-RELATED"/>
    <property type="match status" value="1"/>
</dbReference>
<gene>
    <name evidence="6" type="ORF">AXG93_3873s1400</name>
</gene>
<keyword evidence="5" id="KW-0812">Transmembrane</keyword>
<keyword evidence="5" id="KW-0472">Membrane</keyword>
<keyword evidence="2 3" id="KW-0040">ANK repeat</keyword>
<evidence type="ECO:0000256" key="3">
    <source>
        <dbReference type="PROSITE-ProRule" id="PRU00023"/>
    </source>
</evidence>
<feature type="repeat" description="ANK" evidence="3">
    <location>
        <begin position="636"/>
        <end position="668"/>
    </location>
</feature>
<feature type="compositionally biased region" description="Basic and acidic residues" evidence="4">
    <location>
        <begin position="63"/>
        <end position="87"/>
    </location>
</feature>
<dbReference type="AlphaFoldDB" id="A0A176VJQ1"/>
<dbReference type="SMART" id="SM00248">
    <property type="entry name" value="ANK"/>
    <property type="match status" value="7"/>
</dbReference>
<dbReference type="PROSITE" id="PS50088">
    <property type="entry name" value="ANK_REPEAT"/>
    <property type="match status" value="4"/>
</dbReference>
<dbReference type="InterPro" id="IPR036770">
    <property type="entry name" value="Ankyrin_rpt-contain_sf"/>
</dbReference>
<reference evidence="6" key="1">
    <citation type="submission" date="2016-03" db="EMBL/GenBank/DDBJ databases">
        <title>Mechanisms controlling the formation of the plant cell surface in tip-growing cells are functionally conserved among land plants.</title>
        <authorList>
            <person name="Honkanen S."/>
            <person name="Jones V.A."/>
            <person name="Morieri G."/>
            <person name="Champion C."/>
            <person name="Hetherington A.J."/>
            <person name="Kelly S."/>
            <person name="Saint-Marcoux D."/>
            <person name="Proust H."/>
            <person name="Prescott H."/>
            <person name="Dolan L."/>
        </authorList>
    </citation>
    <scope>NUCLEOTIDE SEQUENCE [LARGE SCALE GENOMIC DNA]</scope>
    <source>
        <tissue evidence="6">Whole gametophyte</tissue>
    </source>
</reference>
<evidence type="ECO:0000256" key="5">
    <source>
        <dbReference type="SAM" id="Phobius"/>
    </source>
</evidence>
<feature type="region of interest" description="Disordered" evidence="4">
    <location>
        <begin position="59"/>
        <end position="97"/>
    </location>
</feature>
<keyword evidence="1" id="KW-0677">Repeat</keyword>
<feature type="transmembrane region" description="Helical" evidence="5">
    <location>
        <begin position="875"/>
        <end position="898"/>
    </location>
</feature>
<keyword evidence="5" id="KW-1133">Transmembrane helix</keyword>
<keyword evidence="7" id="KW-1185">Reference proteome</keyword>
<dbReference type="Pfam" id="PF00023">
    <property type="entry name" value="Ank"/>
    <property type="match status" value="1"/>
</dbReference>
<evidence type="ECO:0000313" key="6">
    <source>
        <dbReference type="EMBL" id="OAE20582.1"/>
    </source>
</evidence>
<evidence type="ECO:0008006" key="8">
    <source>
        <dbReference type="Google" id="ProtNLM"/>
    </source>
</evidence>
<feature type="transmembrane region" description="Helical" evidence="5">
    <location>
        <begin position="796"/>
        <end position="819"/>
    </location>
</feature>
<organism evidence="6 7">
    <name type="scientific">Marchantia polymorpha subsp. ruderalis</name>
    <dbReference type="NCBI Taxonomy" id="1480154"/>
    <lineage>
        <taxon>Eukaryota</taxon>
        <taxon>Viridiplantae</taxon>
        <taxon>Streptophyta</taxon>
        <taxon>Embryophyta</taxon>
        <taxon>Marchantiophyta</taxon>
        <taxon>Marchantiopsida</taxon>
        <taxon>Marchantiidae</taxon>
        <taxon>Marchantiales</taxon>
        <taxon>Marchantiaceae</taxon>
        <taxon>Marchantia</taxon>
    </lineage>
</organism>
<feature type="transmembrane region" description="Helical" evidence="5">
    <location>
        <begin position="847"/>
        <end position="869"/>
    </location>
</feature>
<evidence type="ECO:0000256" key="2">
    <source>
        <dbReference type="ARBA" id="ARBA00023043"/>
    </source>
</evidence>
<dbReference type="Pfam" id="PF12796">
    <property type="entry name" value="Ank_2"/>
    <property type="match status" value="2"/>
</dbReference>
<dbReference type="InterPro" id="IPR002110">
    <property type="entry name" value="Ankyrin_rpt"/>
</dbReference>
<feature type="repeat" description="ANK" evidence="3">
    <location>
        <begin position="450"/>
        <end position="482"/>
    </location>
</feature>
<evidence type="ECO:0000313" key="7">
    <source>
        <dbReference type="Proteomes" id="UP000077202"/>
    </source>
</evidence>
<accession>A0A176VJQ1</accession>
<dbReference type="SUPFAM" id="SSF48403">
    <property type="entry name" value="Ankyrin repeat"/>
    <property type="match status" value="2"/>
</dbReference>
<dbReference type="PROSITE" id="PS50297">
    <property type="entry name" value="ANK_REP_REGION"/>
    <property type="match status" value="4"/>
</dbReference>
<proteinExistence type="predicted"/>
<sequence>MMGTVWSHTETLVSNLIQQWSEGVIEGRGLIAKPRCRSPGIETNAACFFLPCIRIGSGSSRSPKHEQDMKAREEPPEIVQERHRQNGNDDDEEHHDFPSSQELIEAAQSGDEARLESVLAAPQVNVNAKEPNSSAFTALHHAARANDDRVLKLLLSCPDIDVDARDGLSRTPLMLASELGHIHAVELLLQQRADLLICDKAGFNCLHLAARGGHSDVITLLLEDQDFDGFWNKGVNESRQESAAAITKVNSGRIFSFPLSIRLQLMEEKTSEAKFTALHMAAKGGHVSIAVQLLRAYMTLTLKGSGFKNYPRDHDLMGRFLDHVKIVVSTIHSSESEECTASNNGASISHKLKSYWVSRPGDEWRREFSQMLHIERNDVDLRVERLAHVFGRTISYANSADSARRTVLHIVALKGAPRPRSARDAARCTGCAIERLLELGALNVNVPDIDGNTPLHLAGEVDNICLVRHALDAGLVPNLGASNWDGHMPLRSAFSHKLPLYRAPGKAPWTTVSSHNLLCGSFGRLRGLRGWEPDSRSVSELLEREVIVRLGELEGPDRGLLRAGSEMLWSLKELLERRRIAEDEDRTLRKGLELDDHYGGLTLLHYAAFRGFPKEMQRLLKLPKFRNLANMGSHGTGQSALHLAVIEGQKEVVKLLLSQRRQLKLRTAEEDAFDRSPLELARASRAFYQAEAADAADAELWSRKVDDLKDIEKMLLDDVDVRQSVQRLVSLRRDYVATTNANVVGAALIACVTYGGWLQPPLGLQQLSFVPAQSATAPGIIPLAFAAIEYDSVQCFWVLNSLAFFAAAATVVSGAGALLRAATVTKTSMYCVADDVKHVQASFLRTSLLLVLAVSCLLGGFGAAGFAVLPPVLKYQAAMIVPISFGSILCLVCLYAFLHRFAHLLPRRLRRKLARWRLGPKPPPRRSSAVTSSYSSFEHGLYHRSSWSILGA</sequence>
<evidence type="ECO:0000256" key="1">
    <source>
        <dbReference type="ARBA" id="ARBA00022737"/>
    </source>
</evidence>
<dbReference type="Gene3D" id="1.25.40.20">
    <property type="entry name" value="Ankyrin repeat-containing domain"/>
    <property type="match status" value="3"/>
</dbReference>
<feature type="repeat" description="ANK" evidence="3">
    <location>
        <begin position="168"/>
        <end position="200"/>
    </location>
</feature>
<feature type="repeat" description="ANK" evidence="3">
    <location>
        <begin position="201"/>
        <end position="223"/>
    </location>
</feature>
<dbReference type="Proteomes" id="UP000077202">
    <property type="component" value="Unassembled WGS sequence"/>
</dbReference>